<name>A8R7M8_9FIRM</name>
<dbReference type="eggNOG" id="COG1399">
    <property type="taxonomic scope" value="Bacteria"/>
</dbReference>
<proteinExistence type="predicted"/>
<accession>A8R7M8</accession>
<reference evidence="1 2" key="2">
    <citation type="submission" date="2007-09" db="EMBL/GenBank/DDBJ databases">
        <authorList>
            <person name="Fulton L."/>
            <person name="Clifton S."/>
            <person name="Fulton B."/>
            <person name="Xu J."/>
            <person name="Minx P."/>
            <person name="Pepin K.H."/>
            <person name="Johnson M."/>
            <person name="Thiruvilangam P."/>
            <person name="Bhonagiri V."/>
            <person name="Nash W.E."/>
            <person name="Mardis E.R."/>
            <person name="Wilson R.K."/>
        </authorList>
    </citation>
    <scope>NUCLEOTIDE SEQUENCE [LARGE SCALE GENOMIC DNA]</scope>
    <source>
        <strain evidence="1 2">DSM 3991</strain>
    </source>
</reference>
<dbReference type="HOGENOM" id="CLU_100236_3_1_9"/>
<comment type="caution">
    <text evidence="1">The sequence shown here is derived from an EMBL/GenBank/DDBJ whole genome shotgun (WGS) entry which is preliminary data.</text>
</comment>
<dbReference type="Proteomes" id="UP000004090">
    <property type="component" value="Unassembled WGS sequence"/>
</dbReference>
<reference evidence="1 2" key="1">
    <citation type="submission" date="2007-09" db="EMBL/GenBank/DDBJ databases">
        <title>Draft genome sequence of Eubacterium dolichum (DSM 3991).</title>
        <authorList>
            <person name="Sudarsanam P."/>
            <person name="Ley R."/>
            <person name="Guruge J."/>
            <person name="Turnbaugh P.J."/>
            <person name="Mahowald M."/>
            <person name="Liep D."/>
            <person name="Gordon J."/>
        </authorList>
    </citation>
    <scope>NUCLEOTIDE SEQUENCE [LARGE SCALE GENOMIC DNA]</scope>
    <source>
        <strain evidence="1 2">DSM 3991</strain>
    </source>
</reference>
<dbReference type="InterPro" id="IPR003772">
    <property type="entry name" value="YceD"/>
</dbReference>
<sequence>MILLKWSRLQILQAENQTISFDESIDFEPAAFAKMTQIRGLHDVTVSGNVHYDSSSDRVYAHLDIEGVMIVPCSITLEDVEYDFHTKSLEVFSFEKCDDGDIHEVKGDVVELLPVIFQLILMEVPLKVVKEGLKEYPKGDGWEVVKEEDYEASKKDEIDPRLAKLKEFKLED</sequence>
<dbReference type="EMBL" id="ABAW02000002">
    <property type="protein sequence ID" value="EDP12374.1"/>
    <property type="molecule type" value="Genomic_DNA"/>
</dbReference>
<organism evidence="1 2">
    <name type="scientific">Amedibacillus dolichus DSM 3991</name>
    <dbReference type="NCBI Taxonomy" id="428127"/>
    <lineage>
        <taxon>Bacteria</taxon>
        <taxon>Bacillati</taxon>
        <taxon>Bacillota</taxon>
        <taxon>Erysipelotrichia</taxon>
        <taxon>Erysipelotrichales</taxon>
        <taxon>Erysipelotrichaceae</taxon>
        <taxon>Amedibacillus</taxon>
    </lineage>
</organism>
<dbReference type="Pfam" id="PF02620">
    <property type="entry name" value="YceD"/>
    <property type="match status" value="1"/>
</dbReference>
<dbReference type="AlphaFoldDB" id="A8R7M8"/>
<dbReference type="STRING" id="428127.EUBDOL_00009"/>
<evidence type="ECO:0000313" key="1">
    <source>
        <dbReference type="EMBL" id="EDP12374.1"/>
    </source>
</evidence>
<protein>
    <submittedName>
        <fullName evidence="1">Putative ACR, COG1399</fullName>
    </submittedName>
</protein>
<evidence type="ECO:0000313" key="2">
    <source>
        <dbReference type="Proteomes" id="UP000004090"/>
    </source>
</evidence>
<gene>
    <name evidence="1" type="ORF">EUBDOL_00009</name>
</gene>